<dbReference type="GO" id="GO:0006633">
    <property type="term" value="P:fatty acid biosynthetic process"/>
    <property type="evidence" value="ECO:0007669"/>
    <property type="project" value="UniProtKB-ARBA"/>
</dbReference>
<gene>
    <name evidence="3" type="ORF">JV551A3_V1_2170002</name>
</gene>
<reference evidence="3 4" key="1">
    <citation type="submission" date="2018-02" db="EMBL/GenBank/DDBJ databases">
        <authorList>
            <person name="Dubost A."/>
        </authorList>
    </citation>
    <scope>NUCLEOTIDE SEQUENCE [LARGE SCALE GENOMIC DNA]</scope>
    <source>
        <strain evidence="4">JV551A3</strain>
    </source>
</reference>
<evidence type="ECO:0000313" key="4">
    <source>
        <dbReference type="Proteomes" id="UP000294335"/>
    </source>
</evidence>
<dbReference type="PANTHER" id="PTHR37480">
    <property type="entry name" value="ENOYL-[ACYL-CARRIER-PROTEIN] REDUCTASE [NADH]"/>
    <property type="match status" value="1"/>
</dbReference>
<keyword evidence="4" id="KW-1185">Reference proteome</keyword>
<comment type="caution">
    <text evidence="3">The sequence shown here is derived from an EMBL/GenBank/DDBJ whole genome shotgun (WGS) entry which is preliminary data.</text>
</comment>
<comment type="catalytic activity">
    <reaction evidence="1">
        <text>a 2,3-saturated acyl-CoA + NAD(+) = a (2E)-enoyl-CoA + NADH + H(+)</text>
        <dbReference type="Rhea" id="RHEA:18177"/>
        <dbReference type="ChEBI" id="CHEBI:15378"/>
        <dbReference type="ChEBI" id="CHEBI:57540"/>
        <dbReference type="ChEBI" id="CHEBI:57945"/>
        <dbReference type="ChEBI" id="CHEBI:58856"/>
        <dbReference type="ChEBI" id="CHEBI:65111"/>
        <dbReference type="EC" id="1.3.1.44"/>
    </reaction>
</comment>
<evidence type="ECO:0000259" key="2">
    <source>
        <dbReference type="Pfam" id="PF07055"/>
    </source>
</evidence>
<dbReference type="InterPro" id="IPR024906">
    <property type="entry name" value="Eno_Rdtase_FAD-bd_dom"/>
</dbReference>
<evidence type="ECO:0000256" key="1">
    <source>
        <dbReference type="ARBA" id="ARBA00048302"/>
    </source>
</evidence>
<dbReference type="InterPro" id="IPR010758">
    <property type="entry name" value="Trans-2-enoyl-CoA_reductase"/>
</dbReference>
<name>A0AAQ1PE74_9PSED</name>
<dbReference type="EMBL" id="OPYN01000217">
    <property type="protein sequence ID" value="SPO63638.1"/>
    <property type="molecule type" value="Genomic_DNA"/>
</dbReference>
<protein>
    <recommendedName>
        <fullName evidence="2">Enoyl reductase FAD binding domain-containing protein</fullName>
    </recommendedName>
</protein>
<dbReference type="Proteomes" id="UP000294335">
    <property type="component" value="Unassembled WGS sequence"/>
</dbReference>
<dbReference type="Gene3D" id="3.40.50.720">
    <property type="entry name" value="NAD(P)-binding Rossmann-like Domain"/>
    <property type="match status" value="1"/>
</dbReference>
<sequence length="47" mass="5519">MTTENLFELTDYAGYKKQFLNLFGFERADVNYDEDVATDVKFDCVEL</sequence>
<organism evidence="3 4">
    <name type="scientific">Pseudomonas inefficax</name>
    <dbReference type="NCBI Taxonomy" id="2078786"/>
    <lineage>
        <taxon>Bacteria</taxon>
        <taxon>Pseudomonadati</taxon>
        <taxon>Pseudomonadota</taxon>
        <taxon>Gammaproteobacteria</taxon>
        <taxon>Pseudomonadales</taxon>
        <taxon>Pseudomonadaceae</taxon>
        <taxon>Pseudomonas</taxon>
    </lineage>
</organism>
<dbReference type="GO" id="GO:0004318">
    <property type="term" value="F:enoyl-[acyl-carrier-protein] reductase (NADH) activity"/>
    <property type="evidence" value="ECO:0007669"/>
    <property type="project" value="TreeGrafter"/>
</dbReference>
<accession>A0AAQ1PE74</accession>
<dbReference type="GO" id="GO:0051287">
    <property type="term" value="F:NAD binding"/>
    <property type="evidence" value="ECO:0007669"/>
    <property type="project" value="TreeGrafter"/>
</dbReference>
<evidence type="ECO:0000313" key="3">
    <source>
        <dbReference type="EMBL" id="SPO63638.1"/>
    </source>
</evidence>
<dbReference type="AlphaFoldDB" id="A0AAQ1PE74"/>
<feature type="domain" description="Enoyl reductase FAD binding" evidence="2">
    <location>
        <begin position="1"/>
        <end position="36"/>
    </location>
</feature>
<dbReference type="PANTHER" id="PTHR37480:SF1">
    <property type="entry name" value="ENOYL-[ACYL-CARRIER-PROTEIN] REDUCTASE [NADH]"/>
    <property type="match status" value="1"/>
</dbReference>
<dbReference type="Pfam" id="PF07055">
    <property type="entry name" value="Eno-Rase_FAD_bd"/>
    <property type="match status" value="1"/>
</dbReference>
<dbReference type="GO" id="GO:0050343">
    <property type="term" value="F:trans-2-enoyl-CoA reductase (NADH) activity"/>
    <property type="evidence" value="ECO:0007669"/>
    <property type="project" value="UniProtKB-EC"/>
</dbReference>
<proteinExistence type="predicted"/>